<dbReference type="CDD" id="cd00565">
    <property type="entry name" value="Ubl_ThiS"/>
    <property type="match status" value="1"/>
</dbReference>
<sequence>MAVKVNGEEKKLESRMTLGQYLEQQGYDLKRVAAELNGEILPRSEFQNRELSDADTLEIVHFVGGG</sequence>
<dbReference type="InterPro" id="IPR012675">
    <property type="entry name" value="Beta-grasp_dom_sf"/>
</dbReference>
<accession>A0ABT1RLJ9</accession>
<name>A0ABT1RLJ9_9FIRM</name>
<dbReference type="SUPFAM" id="SSF54285">
    <property type="entry name" value="MoaD/ThiS"/>
    <property type="match status" value="1"/>
</dbReference>
<dbReference type="Pfam" id="PF02597">
    <property type="entry name" value="ThiS"/>
    <property type="match status" value="1"/>
</dbReference>
<dbReference type="Proteomes" id="UP001524502">
    <property type="component" value="Unassembled WGS sequence"/>
</dbReference>
<dbReference type="Gene3D" id="3.10.20.30">
    <property type="match status" value="1"/>
</dbReference>
<dbReference type="PANTHER" id="PTHR34472">
    <property type="entry name" value="SULFUR CARRIER PROTEIN THIS"/>
    <property type="match status" value="1"/>
</dbReference>
<dbReference type="InterPro" id="IPR003749">
    <property type="entry name" value="ThiS/MoaD-like"/>
</dbReference>
<evidence type="ECO:0000313" key="1">
    <source>
        <dbReference type="EMBL" id="MCQ4636069.1"/>
    </source>
</evidence>
<dbReference type="InterPro" id="IPR016155">
    <property type="entry name" value="Mopterin_synth/thiamin_S_b"/>
</dbReference>
<dbReference type="EMBL" id="JANFXK010000004">
    <property type="protein sequence ID" value="MCQ4636069.1"/>
    <property type="molecule type" value="Genomic_DNA"/>
</dbReference>
<reference evidence="1 2" key="1">
    <citation type="submission" date="2022-06" db="EMBL/GenBank/DDBJ databases">
        <title>Isolation of gut microbiota from human fecal samples.</title>
        <authorList>
            <person name="Pamer E.G."/>
            <person name="Barat B."/>
            <person name="Waligurski E."/>
            <person name="Medina S."/>
            <person name="Paddock L."/>
            <person name="Mostad J."/>
        </authorList>
    </citation>
    <scope>NUCLEOTIDE SEQUENCE [LARGE SCALE GENOMIC DNA]</scope>
    <source>
        <strain evidence="1 2">SL.3.17</strain>
    </source>
</reference>
<proteinExistence type="predicted"/>
<dbReference type="InterPro" id="IPR010035">
    <property type="entry name" value="Thi_S"/>
</dbReference>
<keyword evidence="2" id="KW-1185">Reference proteome</keyword>
<dbReference type="NCBIfam" id="TIGR01683">
    <property type="entry name" value="thiS"/>
    <property type="match status" value="1"/>
</dbReference>
<comment type="caution">
    <text evidence="1">The sequence shown here is derived from an EMBL/GenBank/DDBJ whole genome shotgun (WGS) entry which is preliminary data.</text>
</comment>
<gene>
    <name evidence="1" type="primary">thiS</name>
    <name evidence="1" type="ORF">NE619_04965</name>
</gene>
<organism evidence="1 2">
    <name type="scientific">Anaerovorax odorimutans</name>
    <dbReference type="NCBI Taxonomy" id="109327"/>
    <lineage>
        <taxon>Bacteria</taxon>
        <taxon>Bacillati</taxon>
        <taxon>Bacillota</taxon>
        <taxon>Clostridia</taxon>
        <taxon>Peptostreptococcales</taxon>
        <taxon>Anaerovoracaceae</taxon>
        <taxon>Anaerovorax</taxon>
    </lineage>
</organism>
<dbReference type="PANTHER" id="PTHR34472:SF1">
    <property type="entry name" value="SULFUR CARRIER PROTEIN THIS"/>
    <property type="match status" value="1"/>
</dbReference>
<protein>
    <submittedName>
        <fullName evidence="1">Sulfur carrier protein ThiS</fullName>
    </submittedName>
</protein>
<evidence type="ECO:0000313" key="2">
    <source>
        <dbReference type="Proteomes" id="UP001524502"/>
    </source>
</evidence>